<sequence length="108" mass="11798">MCMRSRNQSNTCAWADATMCGKQPTCTAPLQRLCSWACSKKDKMCMCPCWAASVRKPCKTGSPHSSKVGNSSAHHSITSSRPAEAALSMTPLRLYFGKPTCLFHHSNT</sequence>
<name>A0A1Y2HGM1_9FUNG</name>
<reference evidence="2 3" key="1">
    <citation type="submission" date="2016-07" db="EMBL/GenBank/DDBJ databases">
        <title>Pervasive Adenine N6-methylation of Active Genes in Fungi.</title>
        <authorList>
            <consortium name="DOE Joint Genome Institute"/>
            <person name="Mondo S.J."/>
            <person name="Dannebaum R.O."/>
            <person name="Kuo R.C."/>
            <person name="Labutti K."/>
            <person name="Haridas S."/>
            <person name="Kuo A."/>
            <person name="Salamov A."/>
            <person name="Ahrendt S.R."/>
            <person name="Lipzen A."/>
            <person name="Sullivan W."/>
            <person name="Andreopoulos W.B."/>
            <person name="Clum A."/>
            <person name="Lindquist E."/>
            <person name="Daum C."/>
            <person name="Ramamoorthy G.K."/>
            <person name="Gryganskyi A."/>
            <person name="Culley D."/>
            <person name="Magnuson J.K."/>
            <person name="James T.Y."/>
            <person name="O'Malley M.A."/>
            <person name="Stajich J.E."/>
            <person name="Spatafora J.W."/>
            <person name="Visel A."/>
            <person name="Grigoriev I.V."/>
        </authorList>
    </citation>
    <scope>NUCLEOTIDE SEQUENCE [LARGE SCALE GENOMIC DNA]</scope>
    <source>
        <strain evidence="2 3">PL171</strain>
    </source>
</reference>
<accession>A0A1Y2HGM1</accession>
<gene>
    <name evidence="2" type="ORF">BCR44DRAFT_1437505</name>
</gene>
<feature type="region of interest" description="Disordered" evidence="1">
    <location>
        <begin position="56"/>
        <end position="82"/>
    </location>
</feature>
<keyword evidence="3" id="KW-1185">Reference proteome</keyword>
<evidence type="ECO:0000313" key="3">
    <source>
        <dbReference type="Proteomes" id="UP000193411"/>
    </source>
</evidence>
<feature type="compositionally biased region" description="Polar residues" evidence="1">
    <location>
        <begin position="62"/>
        <end position="81"/>
    </location>
</feature>
<evidence type="ECO:0000313" key="2">
    <source>
        <dbReference type="EMBL" id="ORZ33737.1"/>
    </source>
</evidence>
<dbReference type="AlphaFoldDB" id="A0A1Y2HGM1"/>
<evidence type="ECO:0000256" key="1">
    <source>
        <dbReference type="SAM" id="MobiDB-lite"/>
    </source>
</evidence>
<protein>
    <submittedName>
        <fullName evidence="2">Uncharacterized protein</fullName>
    </submittedName>
</protein>
<proteinExistence type="predicted"/>
<organism evidence="2 3">
    <name type="scientific">Catenaria anguillulae PL171</name>
    <dbReference type="NCBI Taxonomy" id="765915"/>
    <lineage>
        <taxon>Eukaryota</taxon>
        <taxon>Fungi</taxon>
        <taxon>Fungi incertae sedis</taxon>
        <taxon>Blastocladiomycota</taxon>
        <taxon>Blastocladiomycetes</taxon>
        <taxon>Blastocladiales</taxon>
        <taxon>Catenariaceae</taxon>
        <taxon>Catenaria</taxon>
    </lineage>
</organism>
<dbReference type="Proteomes" id="UP000193411">
    <property type="component" value="Unassembled WGS sequence"/>
</dbReference>
<dbReference type="EMBL" id="MCFL01000033">
    <property type="protein sequence ID" value="ORZ33737.1"/>
    <property type="molecule type" value="Genomic_DNA"/>
</dbReference>
<comment type="caution">
    <text evidence="2">The sequence shown here is derived from an EMBL/GenBank/DDBJ whole genome shotgun (WGS) entry which is preliminary data.</text>
</comment>